<feature type="region of interest" description="Disordered" evidence="1">
    <location>
        <begin position="310"/>
        <end position="409"/>
    </location>
</feature>
<organism evidence="2 3">
    <name type="scientific">Babesia ovata</name>
    <dbReference type="NCBI Taxonomy" id="189622"/>
    <lineage>
        <taxon>Eukaryota</taxon>
        <taxon>Sar</taxon>
        <taxon>Alveolata</taxon>
        <taxon>Apicomplexa</taxon>
        <taxon>Aconoidasida</taxon>
        <taxon>Piroplasmida</taxon>
        <taxon>Babesiidae</taxon>
        <taxon>Babesia</taxon>
    </lineage>
</organism>
<dbReference type="Proteomes" id="UP000236319">
    <property type="component" value="Unassembled WGS sequence"/>
</dbReference>
<dbReference type="VEuPathDB" id="PiroplasmaDB:BOVATA_038610"/>
<dbReference type="EMBL" id="BDSA01000004">
    <property type="protein sequence ID" value="GBE62368.1"/>
    <property type="molecule type" value="Genomic_DNA"/>
</dbReference>
<gene>
    <name evidence="2" type="ORF">BOVATA_038610</name>
</gene>
<sequence>MDNDGLETEVAQEVPSVDLFAGESDYDDDVYRANQVTSGDVPADVSTYTQKAAKKGSLLSLDHLWHNASDPTYEAPRERKNVLWDFLVYHNLREEREGRYMASVQQLETEAVLAIKKAKVAILTEVSEGAHDGLFANDVAEAFDNQVTKLVHRFRLNSMDGSPLFSRMNDDVDGAEQKVALYSYLRKNEEFCKLKSKLAAIRTAKKRLISSSLIRLLSSVDGLRGRVVSGLFEPNSRGFKRVTLTRFLRHLDKISNRSEFAGEYRFDLLKTYVQNREDFEAFIQHNATFAENSDDAMHFGDFVNQFTPDYKDLDLTSSAPRTGEERRDSSAHGDREEPPSYDHMRDFMNATPPDDIMMPPEEFDEPMYSDESHSPPDEPEEPSVAASNEVPQAKQSQPDVTHPNDDDAQLKLLEEARKRAAEILRKKRLSRVNVSSESGTG</sequence>
<comment type="caution">
    <text evidence="2">The sequence shown here is derived from an EMBL/GenBank/DDBJ whole genome shotgun (WGS) entry which is preliminary data.</text>
</comment>
<feature type="compositionally biased region" description="Basic and acidic residues" evidence="1">
    <location>
        <begin position="322"/>
        <end position="346"/>
    </location>
</feature>
<reference evidence="2 3" key="1">
    <citation type="journal article" date="2017" name="BMC Genomics">
        <title>Whole-genome assembly of Babesia ovata and comparative genomics between closely related pathogens.</title>
        <authorList>
            <person name="Yamagishi J."/>
            <person name="Asada M."/>
            <person name="Hakimi H."/>
            <person name="Tanaka T.Q."/>
            <person name="Sugimoto C."/>
            <person name="Kawazu S."/>
        </authorList>
    </citation>
    <scope>NUCLEOTIDE SEQUENCE [LARGE SCALE GENOMIC DNA]</scope>
    <source>
        <strain evidence="2 3">Miyake</strain>
    </source>
</reference>
<evidence type="ECO:0000256" key="1">
    <source>
        <dbReference type="SAM" id="MobiDB-lite"/>
    </source>
</evidence>
<evidence type="ECO:0000313" key="3">
    <source>
        <dbReference type="Proteomes" id="UP000236319"/>
    </source>
</evidence>
<name>A0A2H6KHA2_9APIC</name>
<accession>A0A2H6KHA2</accession>
<evidence type="ECO:0000313" key="2">
    <source>
        <dbReference type="EMBL" id="GBE62368.1"/>
    </source>
</evidence>
<dbReference type="RefSeq" id="XP_028868611.1">
    <property type="nucleotide sequence ID" value="XM_029012778.1"/>
</dbReference>
<feature type="compositionally biased region" description="Polar residues" evidence="1">
    <location>
        <begin position="385"/>
        <end position="399"/>
    </location>
</feature>
<keyword evidence="3" id="KW-1185">Reference proteome</keyword>
<proteinExistence type="predicted"/>
<dbReference type="OrthoDB" id="364923at2759"/>
<protein>
    <submittedName>
        <fullName evidence="2">Methyl-accepting chemotaxis, putative</fullName>
    </submittedName>
</protein>
<dbReference type="AlphaFoldDB" id="A0A2H6KHA2"/>
<dbReference type="GeneID" id="39876138"/>